<dbReference type="AlphaFoldDB" id="A0A7Z0WJZ3"/>
<evidence type="ECO:0000256" key="1">
    <source>
        <dbReference type="ARBA" id="ARBA00007169"/>
    </source>
</evidence>
<dbReference type="InterPro" id="IPR012223">
    <property type="entry name" value="TEII"/>
</dbReference>
<evidence type="ECO:0000259" key="2">
    <source>
        <dbReference type="Pfam" id="PF00975"/>
    </source>
</evidence>
<dbReference type="RefSeq" id="WP_075134688.1">
    <property type="nucleotide sequence ID" value="NZ_MSIF01000010.1"/>
</dbReference>
<dbReference type="Pfam" id="PF00975">
    <property type="entry name" value="Thioesterase"/>
    <property type="match status" value="1"/>
</dbReference>
<protein>
    <recommendedName>
        <fullName evidence="2">Thioesterase domain-containing protein</fullName>
    </recommendedName>
</protein>
<dbReference type="SUPFAM" id="SSF53474">
    <property type="entry name" value="alpha/beta-Hydrolases"/>
    <property type="match status" value="1"/>
</dbReference>
<dbReference type="InterPro" id="IPR029058">
    <property type="entry name" value="AB_hydrolase_fold"/>
</dbReference>
<dbReference type="Proteomes" id="UP000185696">
    <property type="component" value="Unassembled WGS sequence"/>
</dbReference>
<dbReference type="GO" id="GO:0008610">
    <property type="term" value="P:lipid biosynthetic process"/>
    <property type="evidence" value="ECO:0007669"/>
    <property type="project" value="TreeGrafter"/>
</dbReference>
<dbReference type="EMBL" id="MSIF01000010">
    <property type="protein sequence ID" value="OLF09098.1"/>
    <property type="molecule type" value="Genomic_DNA"/>
</dbReference>
<proteinExistence type="inferred from homology"/>
<reference evidence="3 4" key="1">
    <citation type="submission" date="2016-12" db="EMBL/GenBank/DDBJ databases">
        <title>The draft genome sequence of Actinophytocola xinjiangensis.</title>
        <authorList>
            <person name="Wang W."/>
            <person name="Yuan L."/>
        </authorList>
    </citation>
    <scope>NUCLEOTIDE SEQUENCE [LARGE SCALE GENOMIC DNA]</scope>
    <source>
        <strain evidence="3 4">CGMCC 4.4663</strain>
    </source>
</reference>
<evidence type="ECO:0000313" key="3">
    <source>
        <dbReference type="EMBL" id="OLF09098.1"/>
    </source>
</evidence>
<sequence length="258" mass="28674">MRPADRLVRPRPNPSARRVLVCLSYCGGGTAAFRRWADTLDEDTELALMCYPGREGRFTEPYCQDWQALATEVLTALHSLRGKPFVLFGHSMGAWLAFDVATRLEQRGVRGPDAVVVSASDAPSRHAAARRRPPLLTDTDEQLCTWLHRVGQLDEEILADPDLRQITLELLRADMRVSDSYRYVPGVAVRAPLHVLYGTADEDPAAEVAQRWRLLAAGEFTTEVLPGGHFYDEPTWAGLPSTIMAAVNRERDPVHSAS</sequence>
<name>A0A7Z0WJZ3_9PSEU</name>
<dbReference type="InterPro" id="IPR001031">
    <property type="entry name" value="Thioesterase"/>
</dbReference>
<dbReference type="Gene3D" id="3.40.50.1820">
    <property type="entry name" value="alpha/beta hydrolase"/>
    <property type="match status" value="1"/>
</dbReference>
<comment type="caution">
    <text evidence="3">The sequence shown here is derived from an EMBL/GenBank/DDBJ whole genome shotgun (WGS) entry which is preliminary data.</text>
</comment>
<comment type="similarity">
    <text evidence="1">Belongs to the thioesterase family.</text>
</comment>
<organism evidence="3 4">
    <name type="scientific">Actinophytocola xinjiangensis</name>
    <dbReference type="NCBI Taxonomy" id="485602"/>
    <lineage>
        <taxon>Bacteria</taxon>
        <taxon>Bacillati</taxon>
        <taxon>Actinomycetota</taxon>
        <taxon>Actinomycetes</taxon>
        <taxon>Pseudonocardiales</taxon>
        <taxon>Pseudonocardiaceae</taxon>
    </lineage>
</organism>
<dbReference type="PANTHER" id="PTHR11487">
    <property type="entry name" value="THIOESTERASE"/>
    <property type="match status" value="1"/>
</dbReference>
<accession>A0A7Z0WJZ3</accession>
<gene>
    <name evidence="3" type="ORF">BLA60_21180</name>
</gene>
<keyword evidence="4" id="KW-1185">Reference proteome</keyword>
<dbReference type="OrthoDB" id="8480037at2"/>
<evidence type="ECO:0000313" key="4">
    <source>
        <dbReference type="Proteomes" id="UP000185696"/>
    </source>
</evidence>
<dbReference type="PANTHER" id="PTHR11487:SF0">
    <property type="entry name" value="S-ACYL FATTY ACID SYNTHASE THIOESTERASE, MEDIUM CHAIN"/>
    <property type="match status" value="1"/>
</dbReference>
<feature type="domain" description="Thioesterase" evidence="2">
    <location>
        <begin position="20"/>
        <end position="231"/>
    </location>
</feature>